<comment type="caution">
    <text evidence="1">The sequence shown here is derived from an EMBL/GenBank/DDBJ whole genome shotgun (WGS) entry which is preliminary data.</text>
</comment>
<reference evidence="1 2" key="1">
    <citation type="submission" date="2022-01" db="EMBL/GenBank/DDBJ databases">
        <title>Whole genome-based taxonomy of the Shewanellaceae.</title>
        <authorList>
            <person name="Martin-Rodriguez A.J."/>
        </authorList>
    </citation>
    <scope>NUCLEOTIDE SEQUENCE [LARGE SCALE GENOMIC DNA]</scope>
    <source>
        <strain evidence="1 2">DSM 24955</strain>
    </source>
</reference>
<dbReference type="Pfam" id="PF11185">
    <property type="entry name" value="DUF2971"/>
    <property type="match status" value="1"/>
</dbReference>
<proteinExistence type="predicted"/>
<dbReference type="InterPro" id="IPR021352">
    <property type="entry name" value="DUF2971"/>
</dbReference>
<keyword evidence="2" id="KW-1185">Reference proteome</keyword>
<dbReference type="EMBL" id="JAKIKU010000004">
    <property type="protein sequence ID" value="MCL1045553.1"/>
    <property type="molecule type" value="Genomic_DNA"/>
</dbReference>
<dbReference type="RefSeq" id="WP_248955564.1">
    <property type="nucleotide sequence ID" value="NZ_JAKIKU010000004.1"/>
</dbReference>
<evidence type="ECO:0000313" key="1">
    <source>
        <dbReference type="EMBL" id="MCL1045553.1"/>
    </source>
</evidence>
<accession>A0ABT0KNY7</accession>
<protein>
    <submittedName>
        <fullName evidence="1">DUF2971 domain-containing protein</fullName>
    </submittedName>
</protein>
<sequence length="317" mass="36762">MKQLFKYMNEPRSLFTEGFIRLSQPVVLNDPFEASFCSKSLDELASNFDQPMAQDPLYGNISFSKYIEMRMHNIGVISLSENKEHLLMWAHYANEHKGIVAGISYFPRMDSIFKNLFKETSAISFSLGEEFSPFDGIPKPVSYRKGLRYRNDKFDYDYSNISAEGADRILYEVFMQKSDEWIYEQEHRVVLRLEQADRVIIENIDQIESERIRDHIRSSEYLVEDPASQSCTINLYQIDEVAERLSVAVELAKLSINPNIIYLMRLNPSCINNCLLGLVSRFSKSDVQGAFACSVGYLDIWEANKNLDYYSLEFKQI</sequence>
<evidence type="ECO:0000313" key="2">
    <source>
        <dbReference type="Proteomes" id="UP001202134"/>
    </source>
</evidence>
<dbReference type="Proteomes" id="UP001202134">
    <property type="component" value="Unassembled WGS sequence"/>
</dbReference>
<gene>
    <name evidence="1" type="ORF">L2737_09470</name>
</gene>
<name>A0ABT0KNY7_9GAMM</name>
<organism evidence="1 2">
    <name type="scientific">Shewanella electrodiphila</name>
    <dbReference type="NCBI Taxonomy" id="934143"/>
    <lineage>
        <taxon>Bacteria</taxon>
        <taxon>Pseudomonadati</taxon>
        <taxon>Pseudomonadota</taxon>
        <taxon>Gammaproteobacteria</taxon>
        <taxon>Alteromonadales</taxon>
        <taxon>Shewanellaceae</taxon>
        <taxon>Shewanella</taxon>
    </lineage>
</organism>